<reference evidence="3" key="1">
    <citation type="submission" date="2020-07" db="EMBL/GenBank/DDBJ databases">
        <title>Huge and variable diversity of episymbiotic CPR bacteria and DPANN archaea in groundwater ecosystems.</title>
        <authorList>
            <person name="He C.Y."/>
            <person name="Keren R."/>
            <person name="Whittaker M."/>
            <person name="Farag I.F."/>
            <person name="Doudna J."/>
            <person name="Cate J.H.D."/>
            <person name="Banfield J.F."/>
        </authorList>
    </citation>
    <scope>NUCLEOTIDE SEQUENCE</scope>
    <source>
        <strain evidence="3">NC_groundwater_1813_Pr3_B-0.1um_71_17</strain>
    </source>
</reference>
<feature type="transmembrane region" description="Helical" evidence="1">
    <location>
        <begin position="46"/>
        <end position="65"/>
    </location>
</feature>
<evidence type="ECO:0000256" key="1">
    <source>
        <dbReference type="SAM" id="Phobius"/>
    </source>
</evidence>
<keyword evidence="1" id="KW-1133">Transmembrane helix</keyword>
<keyword evidence="1" id="KW-0812">Transmembrane</keyword>
<dbReference type="EMBL" id="JACRIW010000091">
    <property type="protein sequence ID" value="MBI5170391.1"/>
    <property type="molecule type" value="Genomic_DNA"/>
</dbReference>
<feature type="chain" id="PRO_5036883029" evidence="2">
    <location>
        <begin position="22"/>
        <end position="146"/>
    </location>
</feature>
<dbReference type="AlphaFoldDB" id="A0A933SFI4"/>
<keyword evidence="2" id="KW-0732">Signal</keyword>
<name>A0A933SFI4_UNCEI</name>
<evidence type="ECO:0000313" key="3">
    <source>
        <dbReference type="EMBL" id="MBI5170391.1"/>
    </source>
</evidence>
<keyword evidence="1" id="KW-0472">Membrane</keyword>
<evidence type="ECO:0000313" key="4">
    <source>
        <dbReference type="Proteomes" id="UP000696931"/>
    </source>
</evidence>
<evidence type="ECO:0000256" key="2">
    <source>
        <dbReference type="SAM" id="SignalP"/>
    </source>
</evidence>
<accession>A0A933SFI4</accession>
<gene>
    <name evidence="3" type="ORF">HZA61_12955</name>
</gene>
<proteinExistence type="predicted"/>
<dbReference type="PROSITE" id="PS51257">
    <property type="entry name" value="PROKAR_LIPOPROTEIN"/>
    <property type="match status" value="1"/>
</dbReference>
<organism evidence="3 4">
    <name type="scientific">Eiseniibacteriota bacterium</name>
    <dbReference type="NCBI Taxonomy" id="2212470"/>
    <lineage>
        <taxon>Bacteria</taxon>
        <taxon>Candidatus Eiseniibacteriota</taxon>
    </lineage>
</organism>
<comment type="caution">
    <text evidence="3">The sequence shown here is derived from an EMBL/GenBank/DDBJ whole genome shotgun (WGS) entry which is preliminary data.</text>
</comment>
<dbReference type="Proteomes" id="UP000696931">
    <property type="component" value="Unassembled WGS sequence"/>
</dbReference>
<sequence>MRRLAAASLIAGAVMAAPMWAACASAQAASPFEVVPRATAPSRSHWAAYGCAAAGAGLLVASFPLRDAADRRYSDYLAETDPSRIESRWSDSVRADRIANGSLLAGEALLATAVWLRFVHRPRTAPVALVLGSAHGPASCAVSLRF</sequence>
<protein>
    <submittedName>
        <fullName evidence="3">Uncharacterized protein</fullName>
    </submittedName>
</protein>
<feature type="signal peptide" evidence="2">
    <location>
        <begin position="1"/>
        <end position="21"/>
    </location>
</feature>